<evidence type="ECO:0000313" key="10">
    <source>
        <dbReference type="Proteomes" id="UP000244722"/>
    </source>
</evidence>
<dbReference type="Gene3D" id="2.40.40.20">
    <property type="match status" value="1"/>
</dbReference>
<reference evidence="9 10" key="1">
    <citation type="submission" date="2017-04" db="EMBL/GenBank/DDBJ databases">
        <title>Draft genome sequence of Tuber borchii Vittad., a whitish edible truffle.</title>
        <authorList>
            <consortium name="DOE Joint Genome Institute"/>
            <person name="Murat C."/>
            <person name="Kuo A."/>
            <person name="Barry K.W."/>
            <person name="Clum A."/>
            <person name="Dockter R.B."/>
            <person name="Fauchery L."/>
            <person name="Iotti M."/>
            <person name="Kohler A."/>
            <person name="Labutti K."/>
            <person name="Lindquist E.A."/>
            <person name="Lipzen A."/>
            <person name="Ohm R.A."/>
            <person name="Wang M."/>
            <person name="Grigoriev I.V."/>
            <person name="Zambonelli A."/>
            <person name="Martin F.M."/>
        </authorList>
    </citation>
    <scope>NUCLEOTIDE SEQUENCE [LARGE SCALE GENOMIC DNA]</scope>
    <source>
        <strain evidence="9 10">Tbo3840</strain>
    </source>
</reference>
<dbReference type="AlphaFoldDB" id="A0A2T6ZLD4"/>
<gene>
    <name evidence="9" type="ORF">B9Z19DRAFT_893570</name>
</gene>
<evidence type="ECO:0000256" key="3">
    <source>
        <dbReference type="ARBA" id="ARBA00022679"/>
    </source>
</evidence>
<proteinExistence type="inferred from homology"/>
<dbReference type="InterPro" id="IPR006592">
    <property type="entry name" value="RNA_pol_N"/>
</dbReference>
<dbReference type="OrthoDB" id="270392at2759"/>
<dbReference type="SUPFAM" id="SSF64484">
    <property type="entry name" value="beta and beta-prime subunits of DNA dependent RNA-polymerase"/>
    <property type="match status" value="1"/>
</dbReference>
<dbReference type="Pfam" id="PF00623">
    <property type="entry name" value="RNA_pol_Rpb1_2"/>
    <property type="match status" value="1"/>
</dbReference>
<dbReference type="PANTHER" id="PTHR19376:SF11">
    <property type="entry name" value="DNA-DIRECTED RNA POLYMERASE I SUBUNIT RPA1"/>
    <property type="match status" value="1"/>
</dbReference>
<dbReference type="Proteomes" id="UP000244722">
    <property type="component" value="Unassembled WGS sequence"/>
</dbReference>
<sequence length="534" mass="60169">MNISNPVASEVTGVDFTFLCKEDITKLSVKQIVNPATFETVIPGKVPVPVVGGLYDPALGASDTLRQRCSTCHLDYKYCPGHVGHISLPGPVYHPLFFDQMLKMLRSSCLYCFHFRIARAQVNRVECKLKLIQYGLLVEAAELDDIQPEVKQGEEDGETEFSESTDMEAFYAKREKFVAKAIRRHLRSGGLDEGKVMSVAEERRKIVKEFFSALQLPRKCNRCQAISPGFRKDGHSKIFELPLSQKAQNQNVQYGLRRPNTAAMQKKPNGVSETRKHAQERKGAAGRLLHSMEVLNNLSRLFEKEKEILQLLYQPREAISKTPKPLTPDIFFIHAIAVPPTKFRPPQAAGGEISESATNKQLVKILQGCLAIRDYNDKFNDPETEVEMKTTVISRLMQAFVTLQDDVNSFLDSSKSPQTGAALKTLEEGIRQKLEKKEGLFRMNMMGKRVNFAARSVISPDPNIETREIGVPPVFASKLTYPEPVTEINHQWLMRLRIHLSKTLLTPDALSLSDSKSKKVHRHLLDGDVVLMNR</sequence>
<dbReference type="Pfam" id="PF04997">
    <property type="entry name" value="RNA_pol_Rpb1_1"/>
    <property type="match status" value="1"/>
</dbReference>
<keyword evidence="3 7" id="KW-0808">Transferase</keyword>
<comment type="function">
    <text evidence="7">DNA-dependent RNA polymerase catalyzes the transcription of DNA into RNA using the four ribonucleoside triphosphates as substrates.</text>
</comment>
<dbReference type="InterPro" id="IPR000722">
    <property type="entry name" value="RNA_pol_asu"/>
</dbReference>
<evidence type="ECO:0000256" key="4">
    <source>
        <dbReference type="ARBA" id="ARBA00022695"/>
    </source>
</evidence>
<dbReference type="GO" id="GO:0006351">
    <property type="term" value="P:DNA-templated transcription"/>
    <property type="evidence" value="ECO:0007669"/>
    <property type="project" value="InterPro"/>
</dbReference>
<dbReference type="GO" id="GO:0005736">
    <property type="term" value="C:RNA polymerase I complex"/>
    <property type="evidence" value="ECO:0007669"/>
    <property type="project" value="TreeGrafter"/>
</dbReference>
<keyword evidence="2 7" id="KW-0240">DNA-directed RNA polymerase</keyword>
<evidence type="ECO:0000259" key="8">
    <source>
        <dbReference type="SMART" id="SM00663"/>
    </source>
</evidence>
<evidence type="ECO:0000313" key="9">
    <source>
        <dbReference type="EMBL" id="PUU76302.1"/>
    </source>
</evidence>
<dbReference type="GO" id="GO:0003899">
    <property type="term" value="F:DNA-directed RNA polymerase activity"/>
    <property type="evidence" value="ECO:0007669"/>
    <property type="project" value="UniProtKB-EC"/>
</dbReference>
<organism evidence="9 10">
    <name type="scientific">Tuber borchii</name>
    <name type="common">White truffle</name>
    <dbReference type="NCBI Taxonomy" id="42251"/>
    <lineage>
        <taxon>Eukaryota</taxon>
        <taxon>Fungi</taxon>
        <taxon>Dikarya</taxon>
        <taxon>Ascomycota</taxon>
        <taxon>Pezizomycotina</taxon>
        <taxon>Pezizomycetes</taxon>
        <taxon>Pezizales</taxon>
        <taxon>Tuberaceae</taxon>
        <taxon>Tuber</taxon>
    </lineage>
</organism>
<dbReference type="EC" id="2.7.7.6" evidence="7"/>
<comment type="catalytic activity">
    <reaction evidence="6 7">
        <text>RNA(n) + a ribonucleoside 5'-triphosphate = RNA(n+1) + diphosphate</text>
        <dbReference type="Rhea" id="RHEA:21248"/>
        <dbReference type="Rhea" id="RHEA-COMP:14527"/>
        <dbReference type="Rhea" id="RHEA-COMP:17342"/>
        <dbReference type="ChEBI" id="CHEBI:33019"/>
        <dbReference type="ChEBI" id="CHEBI:61557"/>
        <dbReference type="ChEBI" id="CHEBI:140395"/>
        <dbReference type="EC" id="2.7.7.6"/>
    </reaction>
</comment>
<evidence type="ECO:0000256" key="7">
    <source>
        <dbReference type="RuleBase" id="RU004279"/>
    </source>
</evidence>
<dbReference type="InterPro" id="IPR007080">
    <property type="entry name" value="RNA_pol_Rpb1_1"/>
</dbReference>
<protein>
    <recommendedName>
        <fullName evidence="7">DNA-directed RNA polymerase subunit</fullName>
        <ecNumber evidence="7">2.7.7.6</ecNumber>
    </recommendedName>
</protein>
<dbReference type="GO" id="GO:0003677">
    <property type="term" value="F:DNA binding"/>
    <property type="evidence" value="ECO:0007669"/>
    <property type="project" value="InterPro"/>
</dbReference>
<comment type="caution">
    <text evidence="9">The sequence shown here is derived from an EMBL/GenBank/DDBJ whole genome shotgun (WGS) entry which is preliminary data.</text>
</comment>
<dbReference type="STRING" id="42251.A0A2T6ZLD4"/>
<keyword evidence="5 7" id="KW-0804">Transcription</keyword>
<evidence type="ECO:0000256" key="1">
    <source>
        <dbReference type="ARBA" id="ARBA00006460"/>
    </source>
</evidence>
<dbReference type="InterPro" id="IPR045867">
    <property type="entry name" value="DNA-dir_RpoC_beta_prime"/>
</dbReference>
<keyword evidence="4 7" id="KW-0548">Nucleotidyltransferase</keyword>
<accession>A0A2T6ZLD4</accession>
<dbReference type="FunFam" id="4.10.860.120:FF:000006">
    <property type="entry name" value="DNA-directed RNA polymerase subunit"/>
    <property type="match status" value="1"/>
</dbReference>
<comment type="similarity">
    <text evidence="1 7">Belongs to the RNA polymerase beta' chain family.</text>
</comment>
<dbReference type="EMBL" id="NESQ01000193">
    <property type="protein sequence ID" value="PUU76302.1"/>
    <property type="molecule type" value="Genomic_DNA"/>
</dbReference>
<dbReference type="PANTHER" id="PTHR19376">
    <property type="entry name" value="DNA-DIRECTED RNA POLYMERASE"/>
    <property type="match status" value="1"/>
</dbReference>
<feature type="domain" description="RNA polymerase N-terminal" evidence="8">
    <location>
        <begin position="329"/>
        <end position="534"/>
    </location>
</feature>
<feature type="non-terminal residue" evidence="9">
    <location>
        <position position="534"/>
    </location>
</feature>
<evidence type="ECO:0000256" key="5">
    <source>
        <dbReference type="ARBA" id="ARBA00023163"/>
    </source>
</evidence>
<dbReference type="SMART" id="SM00663">
    <property type="entry name" value="RPOLA_N"/>
    <property type="match status" value="1"/>
</dbReference>
<dbReference type="Gene3D" id="4.10.860.120">
    <property type="entry name" value="RNA polymerase II, clamp domain"/>
    <property type="match status" value="1"/>
</dbReference>
<evidence type="ECO:0000256" key="2">
    <source>
        <dbReference type="ARBA" id="ARBA00022478"/>
    </source>
</evidence>
<keyword evidence="10" id="KW-1185">Reference proteome</keyword>
<name>A0A2T6ZLD4_TUBBO</name>
<evidence type="ECO:0000256" key="6">
    <source>
        <dbReference type="ARBA" id="ARBA00048552"/>
    </source>
</evidence>
<dbReference type="InterPro" id="IPR044893">
    <property type="entry name" value="RNA_pol_Rpb1_clamp_domain"/>
</dbReference>